<evidence type="ECO:0000256" key="7">
    <source>
        <dbReference type="NCBIfam" id="TIGR00112"/>
    </source>
</evidence>
<evidence type="ECO:0000256" key="6">
    <source>
        <dbReference type="HAMAP-Rule" id="MF_01925"/>
    </source>
</evidence>
<sequence>MKIGFIGVGNMAQAIIKGLVKADQIATTDILVHGAHPANYEAFAAEQHITPVADNIAVVAQADIVFLAVKPYIVPLILEETSAAFKEKQPLMVSMAAGLSLAKLSQQVDADNLPILRIMPNVNVANRAGITAVVGNAQVSADQLKSVKDVLSQLGGVVEIGEKDFTTFSALAGSSPAFVYLFIDSMARAGVKHGLTKKAATEIAAQAVLGSAQNVLLSDDSPWDLIDKVSSPGGTTVAGLLAMEEAGLMSAVVKGIDATIEKDLESQK</sequence>
<accession>A0AAE8LVL1</accession>
<dbReference type="PROSITE" id="PS00521">
    <property type="entry name" value="P5CR"/>
    <property type="match status" value="1"/>
</dbReference>
<dbReference type="Proteomes" id="UP000239650">
    <property type="component" value="Unassembled WGS sequence"/>
</dbReference>
<gene>
    <name evidence="6 12" type="primary">proC</name>
    <name evidence="12" type="ORF">LAS9267_00737</name>
</gene>
<dbReference type="NCBIfam" id="TIGR00112">
    <property type="entry name" value="proC"/>
    <property type="match status" value="1"/>
</dbReference>
<organism evidence="12 13">
    <name type="scientific">Latilactobacillus sakei</name>
    <name type="common">Lactobacillus sakei</name>
    <dbReference type="NCBI Taxonomy" id="1599"/>
    <lineage>
        <taxon>Bacteria</taxon>
        <taxon>Bacillati</taxon>
        <taxon>Bacillota</taxon>
        <taxon>Bacilli</taxon>
        <taxon>Lactobacillales</taxon>
        <taxon>Lactobacillaceae</taxon>
        <taxon>Latilactobacillus</taxon>
    </lineage>
</organism>
<comment type="pathway">
    <text evidence="6 9">Amino-acid biosynthesis; L-proline biosynthesis; L-proline from L-glutamate 5-semialdehyde: step 1/1.</text>
</comment>
<evidence type="ECO:0000256" key="3">
    <source>
        <dbReference type="ARBA" id="ARBA00022857"/>
    </source>
</evidence>
<keyword evidence="3 6" id="KW-0521">NADP</keyword>
<dbReference type="PIRSF" id="PIRSF000193">
    <property type="entry name" value="Pyrrol-5-carb_rd"/>
    <property type="match status" value="1"/>
</dbReference>
<dbReference type="EC" id="1.5.1.2" evidence="6 7"/>
<keyword evidence="6" id="KW-0963">Cytoplasm</keyword>
<keyword evidence="2 6" id="KW-0641">Proline biosynthesis</keyword>
<name>A0AAE8LVL1_LATSK</name>
<dbReference type="InterPro" id="IPR029036">
    <property type="entry name" value="P5CR_dimer"/>
</dbReference>
<dbReference type="Gene3D" id="3.40.50.720">
    <property type="entry name" value="NAD(P)-binding Rossmann-like Domain"/>
    <property type="match status" value="1"/>
</dbReference>
<dbReference type="SUPFAM" id="SSF51735">
    <property type="entry name" value="NAD(P)-binding Rossmann-fold domains"/>
    <property type="match status" value="1"/>
</dbReference>
<evidence type="ECO:0000259" key="10">
    <source>
        <dbReference type="Pfam" id="PF03807"/>
    </source>
</evidence>
<evidence type="ECO:0000259" key="11">
    <source>
        <dbReference type="Pfam" id="PF14748"/>
    </source>
</evidence>
<evidence type="ECO:0000256" key="4">
    <source>
        <dbReference type="ARBA" id="ARBA00023002"/>
    </source>
</evidence>
<dbReference type="GO" id="GO:0005737">
    <property type="term" value="C:cytoplasm"/>
    <property type="evidence" value="ECO:0007669"/>
    <property type="project" value="UniProtKB-SubCell"/>
</dbReference>
<evidence type="ECO:0000256" key="8">
    <source>
        <dbReference type="PIRSR" id="PIRSR000193-1"/>
    </source>
</evidence>
<dbReference type="PANTHER" id="PTHR11645:SF0">
    <property type="entry name" value="PYRROLINE-5-CARBOXYLATE REDUCTASE 3"/>
    <property type="match status" value="1"/>
</dbReference>
<dbReference type="GO" id="GO:0055129">
    <property type="term" value="P:L-proline biosynthetic process"/>
    <property type="evidence" value="ECO:0007669"/>
    <property type="project" value="UniProtKB-UniRule"/>
</dbReference>
<dbReference type="Pfam" id="PF03807">
    <property type="entry name" value="F420_oxidored"/>
    <property type="match status" value="1"/>
</dbReference>
<dbReference type="InterPro" id="IPR028939">
    <property type="entry name" value="P5C_Rdtase_cat_N"/>
</dbReference>
<comment type="catalytic activity">
    <reaction evidence="6">
        <text>L-proline + NAD(+) = (S)-1-pyrroline-5-carboxylate + NADH + 2 H(+)</text>
        <dbReference type="Rhea" id="RHEA:14105"/>
        <dbReference type="ChEBI" id="CHEBI:15378"/>
        <dbReference type="ChEBI" id="CHEBI:17388"/>
        <dbReference type="ChEBI" id="CHEBI:57540"/>
        <dbReference type="ChEBI" id="CHEBI:57945"/>
        <dbReference type="ChEBI" id="CHEBI:60039"/>
        <dbReference type="EC" id="1.5.1.2"/>
    </reaction>
</comment>
<evidence type="ECO:0000313" key="12">
    <source>
        <dbReference type="EMBL" id="SPE20355.1"/>
    </source>
</evidence>
<dbReference type="GeneID" id="57132505"/>
<protein>
    <recommendedName>
        <fullName evidence="6 7">Pyrroline-5-carboxylate reductase</fullName>
        <shortName evidence="6">P5C reductase</shortName>
        <shortName evidence="6">P5CR</shortName>
        <ecNumber evidence="6 7">1.5.1.2</ecNumber>
    </recommendedName>
    <alternativeName>
        <fullName evidence="6">PCA reductase</fullName>
    </alternativeName>
</protein>
<evidence type="ECO:0000256" key="5">
    <source>
        <dbReference type="ARBA" id="ARBA00058118"/>
    </source>
</evidence>
<comment type="catalytic activity">
    <reaction evidence="6 9">
        <text>L-proline + NADP(+) = (S)-1-pyrroline-5-carboxylate + NADPH + 2 H(+)</text>
        <dbReference type="Rhea" id="RHEA:14109"/>
        <dbReference type="ChEBI" id="CHEBI:15378"/>
        <dbReference type="ChEBI" id="CHEBI:17388"/>
        <dbReference type="ChEBI" id="CHEBI:57783"/>
        <dbReference type="ChEBI" id="CHEBI:58349"/>
        <dbReference type="ChEBI" id="CHEBI:60039"/>
        <dbReference type="EC" id="1.5.1.2"/>
    </reaction>
</comment>
<dbReference type="PANTHER" id="PTHR11645">
    <property type="entry name" value="PYRROLINE-5-CARBOXYLATE REDUCTASE"/>
    <property type="match status" value="1"/>
</dbReference>
<dbReference type="Pfam" id="PF14748">
    <property type="entry name" value="P5CR_dimer"/>
    <property type="match status" value="1"/>
</dbReference>
<feature type="binding site" evidence="8">
    <location>
        <begin position="6"/>
        <end position="11"/>
    </location>
    <ligand>
        <name>NADP(+)</name>
        <dbReference type="ChEBI" id="CHEBI:58349"/>
    </ligand>
</feature>
<evidence type="ECO:0000256" key="2">
    <source>
        <dbReference type="ARBA" id="ARBA00022650"/>
    </source>
</evidence>
<dbReference type="InterPro" id="IPR008927">
    <property type="entry name" value="6-PGluconate_DH-like_C_sf"/>
</dbReference>
<evidence type="ECO:0000256" key="9">
    <source>
        <dbReference type="RuleBase" id="RU003903"/>
    </source>
</evidence>
<feature type="binding site" evidence="8">
    <location>
        <position position="55"/>
    </location>
    <ligand>
        <name>NADPH</name>
        <dbReference type="ChEBI" id="CHEBI:57783"/>
    </ligand>
</feature>
<dbReference type="EMBL" id="OKRC01000003">
    <property type="protein sequence ID" value="SPE20355.1"/>
    <property type="molecule type" value="Genomic_DNA"/>
</dbReference>
<proteinExistence type="inferred from homology"/>
<dbReference type="FunFam" id="1.10.3730.10:FF:000001">
    <property type="entry name" value="Pyrroline-5-carboxylate reductase"/>
    <property type="match status" value="1"/>
</dbReference>
<dbReference type="GO" id="GO:0004735">
    <property type="term" value="F:pyrroline-5-carboxylate reductase activity"/>
    <property type="evidence" value="ECO:0007669"/>
    <property type="project" value="UniProtKB-UniRule"/>
</dbReference>
<reference evidence="12 13" key="1">
    <citation type="submission" date="2018-02" db="EMBL/GenBank/DDBJ databases">
        <authorList>
            <person name="Rodrigo-Torres L."/>
            <person name="Arahal R. D."/>
            <person name="Lucena T."/>
        </authorList>
    </citation>
    <scope>NUCLEOTIDE SEQUENCE [LARGE SCALE GENOMIC DNA]</scope>
    <source>
        <strain evidence="12 13">CECT 9267</strain>
    </source>
</reference>
<feature type="binding site" evidence="8">
    <location>
        <begin position="68"/>
        <end position="71"/>
    </location>
    <ligand>
        <name>NADP(+)</name>
        <dbReference type="ChEBI" id="CHEBI:58349"/>
    </ligand>
</feature>
<comment type="similarity">
    <text evidence="1 6 9">Belongs to the pyrroline-5-carboxylate reductase family.</text>
</comment>
<dbReference type="HAMAP" id="MF_01925">
    <property type="entry name" value="P5C_reductase"/>
    <property type="match status" value="1"/>
</dbReference>
<feature type="domain" description="Pyrroline-5-carboxylate reductase catalytic N-terminal" evidence="10">
    <location>
        <begin position="2"/>
        <end position="98"/>
    </location>
</feature>
<dbReference type="InterPro" id="IPR000304">
    <property type="entry name" value="Pyrroline-COOH_reductase"/>
</dbReference>
<evidence type="ECO:0000313" key="13">
    <source>
        <dbReference type="Proteomes" id="UP000239650"/>
    </source>
</evidence>
<feature type="domain" description="Pyrroline-5-carboxylate reductase dimerisation" evidence="11">
    <location>
        <begin position="162"/>
        <end position="263"/>
    </location>
</feature>
<keyword evidence="6 9" id="KW-0028">Amino-acid biosynthesis</keyword>
<dbReference type="SUPFAM" id="SSF48179">
    <property type="entry name" value="6-phosphogluconate dehydrogenase C-terminal domain-like"/>
    <property type="match status" value="1"/>
</dbReference>
<dbReference type="InterPro" id="IPR036291">
    <property type="entry name" value="NAD(P)-bd_dom_sf"/>
</dbReference>
<dbReference type="RefSeq" id="WP_016265603.1">
    <property type="nucleotide sequence ID" value="NZ_CBCRTW010000007.1"/>
</dbReference>
<evidence type="ECO:0000256" key="1">
    <source>
        <dbReference type="ARBA" id="ARBA00005525"/>
    </source>
</evidence>
<comment type="subcellular location">
    <subcellularLocation>
        <location evidence="6">Cytoplasm</location>
    </subcellularLocation>
</comment>
<dbReference type="AlphaFoldDB" id="A0AAE8LVL1"/>
<comment type="caution">
    <text evidence="12">The sequence shown here is derived from an EMBL/GenBank/DDBJ whole genome shotgun (WGS) entry which is preliminary data.</text>
</comment>
<dbReference type="InterPro" id="IPR053790">
    <property type="entry name" value="P5CR-like_CS"/>
</dbReference>
<dbReference type="Gene3D" id="1.10.3730.10">
    <property type="entry name" value="ProC C-terminal domain-like"/>
    <property type="match status" value="1"/>
</dbReference>
<keyword evidence="4 6" id="KW-0560">Oxidoreductase</keyword>
<comment type="function">
    <text evidence="5 6">Catalyzes the reduction of 1-pyrroline-5-carboxylate (PCA) to L-proline.</text>
</comment>